<gene>
    <name evidence="1" type="ORF">OUZ56_031953</name>
</gene>
<evidence type="ECO:0000313" key="1">
    <source>
        <dbReference type="EMBL" id="KAK4016995.1"/>
    </source>
</evidence>
<reference evidence="1 2" key="1">
    <citation type="journal article" date="2023" name="Nucleic Acids Res.">
        <title>The hologenome of Daphnia magna reveals possible DNA methylation and microbiome-mediated evolution of the host genome.</title>
        <authorList>
            <person name="Chaturvedi A."/>
            <person name="Li X."/>
            <person name="Dhandapani V."/>
            <person name="Marshall H."/>
            <person name="Kissane S."/>
            <person name="Cuenca-Cambronero M."/>
            <person name="Asole G."/>
            <person name="Calvet F."/>
            <person name="Ruiz-Romero M."/>
            <person name="Marangio P."/>
            <person name="Guigo R."/>
            <person name="Rago D."/>
            <person name="Mirbahai L."/>
            <person name="Eastwood N."/>
            <person name="Colbourne J.K."/>
            <person name="Zhou J."/>
            <person name="Mallon E."/>
            <person name="Orsini L."/>
        </authorList>
    </citation>
    <scope>NUCLEOTIDE SEQUENCE [LARGE SCALE GENOMIC DNA]</scope>
    <source>
        <strain evidence="1">LRV0_1</strain>
    </source>
</reference>
<dbReference type="Proteomes" id="UP001234178">
    <property type="component" value="Unassembled WGS sequence"/>
</dbReference>
<comment type="caution">
    <text evidence="1">The sequence shown here is derived from an EMBL/GenBank/DDBJ whole genome shotgun (WGS) entry which is preliminary data.</text>
</comment>
<name>A0ABQ9ZVQ0_9CRUS</name>
<sequence>MKQTKVLLCDAVEEEEEIIPRAKIKRPLNIIDRQRVGSAKEMDDGLIMGSTVRRLSIQELYVPPDPPGPHHIRKSIMMLCDAQ</sequence>
<organism evidence="1 2">
    <name type="scientific">Daphnia magna</name>
    <dbReference type="NCBI Taxonomy" id="35525"/>
    <lineage>
        <taxon>Eukaryota</taxon>
        <taxon>Metazoa</taxon>
        <taxon>Ecdysozoa</taxon>
        <taxon>Arthropoda</taxon>
        <taxon>Crustacea</taxon>
        <taxon>Branchiopoda</taxon>
        <taxon>Diplostraca</taxon>
        <taxon>Cladocera</taxon>
        <taxon>Anomopoda</taxon>
        <taxon>Daphniidae</taxon>
        <taxon>Daphnia</taxon>
    </lineage>
</organism>
<dbReference type="EMBL" id="JAOYFB010000005">
    <property type="protein sequence ID" value="KAK4016995.1"/>
    <property type="molecule type" value="Genomic_DNA"/>
</dbReference>
<proteinExistence type="predicted"/>
<accession>A0ABQ9ZVQ0</accession>
<evidence type="ECO:0000313" key="2">
    <source>
        <dbReference type="Proteomes" id="UP001234178"/>
    </source>
</evidence>
<keyword evidence="2" id="KW-1185">Reference proteome</keyword>
<protein>
    <submittedName>
        <fullName evidence="1">Uncharacterized protein</fullName>
    </submittedName>
</protein>